<evidence type="ECO:0000313" key="7">
    <source>
        <dbReference type="Proteomes" id="UP000635606"/>
    </source>
</evidence>
<sequence>MGARMLSPERGTALVFAVSGAVQASWVSRLPAVQERLRLGVDELGLALGALGMGTIAGMFVTGRLSTRLGSRRVILASALGTAATLVVAALAPTALTLVGASFTFGMTIGAWDAAMNIQGVAVAQELGGHLMARFHGFWSIGTVVGAGTGAIAARGGVPVGVQCVVVAGAATYLVWLGSRVPVGDPPADDRKPVRVTGRLALLGSLILAGGFIEGAANDWLAVMLADERGFSHARAAVAYAVFVAAMTAGRFAAARLYRRVTPDRLVRAGALLAGAGVIATVLAPLDAIVYAGAAVWGLGICVVFPVVVTAGGTEPGADQVVGALTTIGYGAGFVGPLALGPLAERTGLGVALLAVPVLALGVAGCASAVRPMRNNPP</sequence>
<protein>
    <submittedName>
        <fullName evidence="6">MFS transporter</fullName>
    </submittedName>
</protein>
<dbReference type="PANTHER" id="PTHR23514:SF13">
    <property type="entry name" value="INNER MEMBRANE PROTEIN YBJJ"/>
    <property type="match status" value="1"/>
</dbReference>
<dbReference type="InterPro" id="IPR036259">
    <property type="entry name" value="MFS_trans_sf"/>
</dbReference>
<evidence type="ECO:0000256" key="5">
    <source>
        <dbReference type="SAM" id="Phobius"/>
    </source>
</evidence>
<feature type="transmembrane region" description="Helical" evidence="5">
    <location>
        <begin position="137"/>
        <end position="154"/>
    </location>
</feature>
<feature type="transmembrane region" description="Helical" evidence="5">
    <location>
        <begin position="321"/>
        <end position="343"/>
    </location>
</feature>
<keyword evidence="2 5" id="KW-0812">Transmembrane</keyword>
<keyword evidence="3 5" id="KW-1133">Transmembrane helix</keyword>
<feature type="transmembrane region" description="Helical" evidence="5">
    <location>
        <begin position="266"/>
        <end position="283"/>
    </location>
</feature>
<dbReference type="InterPro" id="IPR011701">
    <property type="entry name" value="MFS"/>
</dbReference>
<feature type="transmembrane region" description="Helical" evidence="5">
    <location>
        <begin position="44"/>
        <end position="62"/>
    </location>
</feature>
<evidence type="ECO:0000313" key="6">
    <source>
        <dbReference type="EMBL" id="GIJ65744.1"/>
    </source>
</evidence>
<feature type="transmembrane region" description="Helical" evidence="5">
    <location>
        <begin position="349"/>
        <end position="370"/>
    </location>
</feature>
<dbReference type="Pfam" id="PF07690">
    <property type="entry name" value="MFS_1"/>
    <property type="match status" value="1"/>
</dbReference>
<feature type="transmembrane region" description="Helical" evidence="5">
    <location>
        <begin position="289"/>
        <end position="309"/>
    </location>
</feature>
<comment type="caution">
    <text evidence="6">The sequence shown here is derived from an EMBL/GenBank/DDBJ whole genome shotgun (WGS) entry which is preliminary data.</text>
</comment>
<feature type="transmembrane region" description="Helical" evidence="5">
    <location>
        <begin position="237"/>
        <end position="254"/>
    </location>
</feature>
<keyword evidence="4 5" id="KW-0472">Membrane</keyword>
<evidence type="ECO:0000256" key="3">
    <source>
        <dbReference type="ARBA" id="ARBA00022989"/>
    </source>
</evidence>
<evidence type="ECO:0000256" key="1">
    <source>
        <dbReference type="ARBA" id="ARBA00004141"/>
    </source>
</evidence>
<dbReference type="Proteomes" id="UP000635606">
    <property type="component" value="Unassembled WGS sequence"/>
</dbReference>
<dbReference type="AlphaFoldDB" id="A0A8J3ZKV9"/>
<evidence type="ECO:0000256" key="4">
    <source>
        <dbReference type="ARBA" id="ARBA00023136"/>
    </source>
</evidence>
<organism evidence="6 7">
    <name type="scientific">Virgisporangium ochraceum</name>
    <dbReference type="NCBI Taxonomy" id="65505"/>
    <lineage>
        <taxon>Bacteria</taxon>
        <taxon>Bacillati</taxon>
        <taxon>Actinomycetota</taxon>
        <taxon>Actinomycetes</taxon>
        <taxon>Micromonosporales</taxon>
        <taxon>Micromonosporaceae</taxon>
        <taxon>Virgisporangium</taxon>
    </lineage>
</organism>
<feature type="transmembrane region" description="Helical" evidence="5">
    <location>
        <begin position="98"/>
        <end position="116"/>
    </location>
</feature>
<dbReference type="InterPro" id="IPR051788">
    <property type="entry name" value="MFS_Transporter"/>
</dbReference>
<keyword evidence="7" id="KW-1185">Reference proteome</keyword>
<reference evidence="6" key="1">
    <citation type="submission" date="2021-01" db="EMBL/GenBank/DDBJ databases">
        <title>Whole genome shotgun sequence of Virgisporangium ochraceum NBRC 16418.</title>
        <authorList>
            <person name="Komaki H."/>
            <person name="Tamura T."/>
        </authorList>
    </citation>
    <scope>NUCLEOTIDE SEQUENCE</scope>
    <source>
        <strain evidence="6">NBRC 16418</strain>
    </source>
</reference>
<evidence type="ECO:0000256" key="2">
    <source>
        <dbReference type="ARBA" id="ARBA00022692"/>
    </source>
</evidence>
<dbReference type="SUPFAM" id="SSF103473">
    <property type="entry name" value="MFS general substrate transporter"/>
    <property type="match status" value="1"/>
</dbReference>
<dbReference type="GO" id="GO:0022857">
    <property type="term" value="F:transmembrane transporter activity"/>
    <property type="evidence" value="ECO:0007669"/>
    <property type="project" value="InterPro"/>
</dbReference>
<dbReference type="Gene3D" id="1.20.1250.20">
    <property type="entry name" value="MFS general substrate transporter like domains"/>
    <property type="match status" value="1"/>
</dbReference>
<feature type="transmembrane region" description="Helical" evidence="5">
    <location>
        <begin position="160"/>
        <end position="179"/>
    </location>
</feature>
<accession>A0A8J3ZKV9</accession>
<name>A0A8J3ZKV9_9ACTN</name>
<proteinExistence type="predicted"/>
<dbReference type="EMBL" id="BOPH01000009">
    <property type="protein sequence ID" value="GIJ65744.1"/>
    <property type="molecule type" value="Genomic_DNA"/>
</dbReference>
<dbReference type="CDD" id="cd17393">
    <property type="entry name" value="MFS_MosC_like"/>
    <property type="match status" value="1"/>
</dbReference>
<gene>
    <name evidence="6" type="ORF">Voc01_006610</name>
</gene>
<feature type="transmembrane region" description="Helical" evidence="5">
    <location>
        <begin position="74"/>
        <end position="92"/>
    </location>
</feature>
<comment type="subcellular location">
    <subcellularLocation>
        <location evidence="1">Membrane</location>
        <topology evidence="1">Multi-pass membrane protein</topology>
    </subcellularLocation>
</comment>
<dbReference type="PANTHER" id="PTHR23514">
    <property type="entry name" value="BYPASS OF STOP CODON PROTEIN 6"/>
    <property type="match status" value="1"/>
</dbReference>
<dbReference type="GO" id="GO:0016020">
    <property type="term" value="C:membrane"/>
    <property type="evidence" value="ECO:0007669"/>
    <property type="project" value="UniProtKB-SubCell"/>
</dbReference>
<feature type="transmembrane region" description="Helical" evidence="5">
    <location>
        <begin position="200"/>
        <end position="217"/>
    </location>
</feature>